<evidence type="ECO:0000256" key="3">
    <source>
        <dbReference type="PIRNR" id="PIRNR005751"/>
    </source>
</evidence>
<dbReference type="InterPro" id="IPR014729">
    <property type="entry name" value="Rossmann-like_a/b/a_fold"/>
</dbReference>
<evidence type="ECO:0000313" key="6">
    <source>
        <dbReference type="Proteomes" id="UP000218282"/>
    </source>
</evidence>
<dbReference type="InterPro" id="IPR005216">
    <property type="entry name" value="Citrate_lyase_ligase"/>
</dbReference>
<keyword evidence="6" id="KW-1185">Reference proteome</keyword>
<dbReference type="Proteomes" id="UP000218282">
    <property type="component" value="Unassembled WGS sequence"/>
</dbReference>
<evidence type="ECO:0000313" key="5">
    <source>
        <dbReference type="EMBL" id="PCS06189.1"/>
    </source>
</evidence>
<dbReference type="SUPFAM" id="SSF52374">
    <property type="entry name" value="Nucleotidylyl transferase"/>
    <property type="match status" value="1"/>
</dbReference>
<dbReference type="InterPro" id="IPR013166">
    <property type="entry name" value="Citrate_lyase_ligase_C"/>
</dbReference>
<dbReference type="SMART" id="SM00764">
    <property type="entry name" value="Citrate_ly_lig"/>
    <property type="match status" value="1"/>
</dbReference>
<dbReference type="EMBL" id="JXJW01000012">
    <property type="protein sequence ID" value="PCS06189.1"/>
    <property type="molecule type" value="Genomic_DNA"/>
</dbReference>
<name>A0A2A5RY74_9LACT</name>
<keyword evidence="5" id="KW-0456">Lyase</keyword>
<proteinExistence type="predicted"/>
<dbReference type="GO" id="GO:0005524">
    <property type="term" value="F:ATP binding"/>
    <property type="evidence" value="ECO:0007669"/>
    <property type="project" value="UniProtKB-UniRule"/>
</dbReference>
<dbReference type="PIRSF" id="PIRSF005751">
    <property type="entry name" value="Acet_citr_lig"/>
    <property type="match status" value="1"/>
</dbReference>
<evidence type="ECO:0000256" key="2">
    <source>
        <dbReference type="ARBA" id="ARBA00022840"/>
    </source>
</evidence>
<dbReference type="AlphaFoldDB" id="A0A2A5RY74"/>
<dbReference type="PANTHER" id="PTHR40599:SF1">
    <property type="entry name" value="[CITRATE [PRO-3S]-LYASE] LIGASE"/>
    <property type="match status" value="1"/>
</dbReference>
<dbReference type="PANTHER" id="PTHR40599">
    <property type="entry name" value="[CITRATE [PRO-3S]-LYASE] LIGASE"/>
    <property type="match status" value="1"/>
</dbReference>
<dbReference type="InterPro" id="IPR004821">
    <property type="entry name" value="Cyt_trans-like"/>
</dbReference>
<accession>A0A2A5RY74</accession>
<protein>
    <recommendedName>
        <fullName evidence="3">[Citrate [pro-3S]-lyase] ligase</fullName>
        <ecNumber evidence="3">6.2.1.22</ecNumber>
    </recommendedName>
</protein>
<gene>
    <name evidence="5" type="ORF">RU86_GL000421</name>
</gene>
<evidence type="ECO:0000259" key="4">
    <source>
        <dbReference type="SMART" id="SM00764"/>
    </source>
</evidence>
<dbReference type="GO" id="GO:0008771">
    <property type="term" value="F:[citrate (pro-3S)-lyase] ligase activity"/>
    <property type="evidence" value="ECO:0007669"/>
    <property type="project" value="UniProtKB-EC"/>
</dbReference>
<comment type="catalytic activity">
    <reaction evidence="3">
        <text>holo-[citrate lyase ACP] + acetate + ATP = acetyl-[citrate lyase ACP] + AMP + diphosphate</text>
        <dbReference type="Rhea" id="RHEA:23788"/>
        <dbReference type="Rhea" id="RHEA-COMP:10158"/>
        <dbReference type="Rhea" id="RHEA-COMP:13710"/>
        <dbReference type="ChEBI" id="CHEBI:30089"/>
        <dbReference type="ChEBI" id="CHEBI:30616"/>
        <dbReference type="ChEBI" id="CHEBI:33019"/>
        <dbReference type="ChEBI" id="CHEBI:82683"/>
        <dbReference type="ChEBI" id="CHEBI:137976"/>
        <dbReference type="ChEBI" id="CHEBI:456215"/>
        <dbReference type="EC" id="6.2.1.22"/>
    </reaction>
</comment>
<dbReference type="NCBIfam" id="TIGR00125">
    <property type="entry name" value="cyt_tran_rel"/>
    <property type="match status" value="1"/>
</dbReference>
<dbReference type="Gene3D" id="3.40.50.620">
    <property type="entry name" value="HUPs"/>
    <property type="match status" value="1"/>
</dbReference>
<keyword evidence="1 3" id="KW-0547">Nucleotide-binding</keyword>
<dbReference type="EC" id="6.2.1.22" evidence="3"/>
<dbReference type="NCBIfam" id="TIGR00124">
    <property type="entry name" value="cit_ly_ligase"/>
    <property type="match status" value="1"/>
</dbReference>
<organism evidence="5 6">
    <name type="scientific">Pseudolactococcus piscium</name>
    <dbReference type="NCBI Taxonomy" id="1364"/>
    <lineage>
        <taxon>Bacteria</taxon>
        <taxon>Bacillati</taxon>
        <taxon>Bacillota</taxon>
        <taxon>Bacilli</taxon>
        <taxon>Lactobacillales</taxon>
        <taxon>Streptococcaceae</taxon>
        <taxon>Pseudolactococcus</taxon>
    </lineage>
</organism>
<keyword evidence="3 5" id="KW-0436">Ligase</keyword>
<dbReference type="Pfam" id="PF08218">
    <property type="entry name" value="Citrate_ly_lig"/>
    <property type="match status" value="1"/>
</dbReference>
<comment type="function">
    <text evidence="3">Acetylation of prosthetic group (2-(5''-phosphoribosyl)-3'-dephosphocoenzyme-A) of the gamma subunit of citrate lyase.</text>
</comment>
<dbReference type="GO" id="GO:0016829">
    <property type="term" value="F:lyase activity"/>
    <property type="evidence" value="ECO:0007669"/>
    <property type="project" value="UniProtKB-KW"/>
</dbReference>
<comment type="caution">
    <text evidence="5">The sequence shown here is derived from an EMBL/GenBank/DDBJ whole genome shotgun (WGS) entry which is preliminary data.</text>
</comment>
<reference evidence="5 6" key="1">
    <citation type="submission" date="2014-12" db="EMBL/GenBank/DDBJ databases">
        <title>Draft genome sequences of 10 type strains of Lactococcus.</title>
        <authorList>
            <person name="Sun Z."/>
            <person name="Zhong Z."/>
            <person name="Liu W."/>
            <person name="Zhang W."/>
            <person name="Zhang H."/>
        </authorList>
    </citation>
    <scope>NUCLEOTIDE SEQUENCE [LARGE SCALE GENOMIC DNA]</scope>
    <source>
        <strain evidence="5 6">DSM 6634</strain>
    </source>
</reference>
<evidence type="ECO:0000256" key="1">
    <source>
        <dbReference type="ARBA" id="ARBA00022741"/>
    </source>
</evidence>
<sequence>MMTQLADIFLTVTTSRRTWQRFLTAAGIHDFSESELSVIDETIAIFDGDQNILATGSLAGNVMKYIATNQTDTAYFNQLISELENRLNQRGISPYFVFTKPEYAKKFKYIGFQTLSQTDHGVLLEKGYPTISQFLKQCPKGDPAKQNGAIVMNANPFTLGHQYLVEKAASDNDYVYLFVVSEDCSLFSSEERFTLVRQGVAHLPNVTVLPTAAYMVSYTTFPAYFLHGDVDVVSYQAQLDARVFKNWFVPYFAISSRYVGEEPLSLVTHRYNQLLVEELQPEVAVKVIPRYKNENKVISATRVRQYLSDNRLKEMRGLVPETTYAYIITNQLTIKNRMKDKKWK</sequence>
<feature type="domain" description="Citrate lyase ligase C-terminal" evidence="4">
    <location>
        <begin position="147"/>
        <end position="327"/>
    </location>
</feature>
<keyword evidence="2 3" id="KW-0067">ATP-binding</keyword>
<dbReference type="RefSeq" id="WP_245810495.1">
    <property type="nucleotide sequence ID" value="NZ_JXJW01000012.1"/>
</dbReference>